<feature type="domain" description="N-acetyltransferase" evidence="3">
    <location>
        <begin position="3"/>
        <end position="121"/>
    </location>
</feature>
<proteinExistence type="predicted"/>
<evidence type="ECO:0000259" key="3">
    <source>
        <dbReference type="PROSITE" id="PS51186"/>
    </source>
</evidence>
<dbReference type="Pfam" id="PF00583">
    <property type="entry name" value="Acetyltransf_1"/>
    <property type="match status" value="1"/>
</dbReference>
<dbReference type="InterPro" id="IPR016181">
    <property type="entry name" value="Acyl_CoA_acyltransferase"/>
</dbReference>
<name>A0A372LHZ0_9BACI</name>
<dbReference type="OrthoDB" id="2189687at2"/>
<dbReference type="InterPro" id="IPR000182">
    <property type="entry name" value="GNAT_dom"/>
</dbReference>
<accession>A0A372LHZ0</accession>
<dbReference type="AlphaFoldDB" id="A0A372LHZ0"/>
<keyword evidence="1 4" id="KW-0808">Transferase</keyword>
<dbReference type="PROSITE" id="PS51186">
    <property type="entry name" value="GNAT"/>
    <property type="match status" value="1"/>
</dbReference>
<dbReference type="PANTHER" id="PTHR43800">
    <property type="entry name" value="PEPTIDYL-LYSINE N-ACETYLTRANSFERASE YJAB"/>
    <property type="match status" value="1"/>
</dbReference>
<evidence type="ECO:0000256" key="2">
    <source>
        <dbReference type="ARBA" id="ARBA00023315"/>
    </source>
</evidence>
<dbReference type="GO" id="GO:0016747">
    <property type="term" value="F:acyltransferase activity, transferring groups other than amino-acyl groups"/>
    <property type="evidence" value="ECO:0007669"/>
    <property type="project" value="InterPro"/>
</dbReference>
<keyword evidence="5" id="KW-1185">Reference proteome</keyword>
<protein>
    <submittedName>
        <fullName evidence="4">N-acetyltransferase</fullName>
    </submittedName>
</protein>
<keyword evidence="2" id="KW-0012">Acyltransferase</keyword>
<organism evidence="4 5">
    <name type="scientific">Peribacillus glennii</name>
    <dbReference type="NCBI Taxonomy" id="2303991"/>
    <lineage>
        <taxon>Bacteria</taxon>
        <taxon>Bacillati</taxon>
        <taxon>Bacillota</taxon>
        <taxon>Bacilli</taxon>
        <taxon>Bacillales</taxon>
        <taxon>Bacillaceae</taxon>
        <taxon>Peribacillus</taxon>
    </lineage>
</organism>
<evidence type="ECO:0000313" key="4">
    <source>
        <dbReference type="EMBL" id="RFU65592.1"/>
    </source>
</evidence>
<dbReference type="Gene3D" id="3.40.630.30">
    <property type="match status" value="1"/>
</dbReference>
<dbReference type="PANTHER" id="PTHR43800:SF1">
    <property type="entry name" value="PEPTIDYL-LYSINE N-ACETYLTRANSFERASE YJAB"/>
    <property type="match status" value="1"/>
</dbReference>
<comment type="caution">
    <text evidence="4">The sequence shown here is derived from an EMBL/GenBank/DDBJ whole genome shotgun (WGS) entry which is preliminary data.</text>
</comment>
<gene>
    <name evidence="4" type="ORF">D0466_06860</name>
</gene>
<evidence type="ECO:0000313" key="5">
    <source>
        <dbReference type="Proteomes" id="UP000262939"/>
    </source>
</evidence>
<dbReference type="CDD" id="cd04301">
    <property type="entry name" value="NAT_SF"/>
    <property type="match status" value="1"/>
</dbReference>
<dbReference type="Proteomes" id="UP000262939">
    <property type="component" value="Unassembled WGS sequence"/>
</dbReference>
<dbReference type="SUPFAM" id="SSF55729">
    <property type="entry name" value="Acyl-CoA N-acyltransferases (Nat)"/>
    <property type="match status" value="1"/>
</dbReference>
<dbReference type="EMBL" id="QVTD01000003">
    <property type="protein sequence ID" value="RFU65592.1"/>
    <property type="molecule type" value="Genomic_DNA"/>
</dbReference>
<evidence type="ECO:0000256" key="1">
    <source>
        <dbReference type="ARBA" id="ARBA00022679"/>
    </source>
</evidence>
<sequence>MLIKYKKSYEKIAMGLLSFMPTEKDIKKLQQTMKSYENEENMHLFLWKDEDIIGLIGVKSSDGQHLTIQHISVNPSFRHQGVGKRMIQAIKELYPDKELKPNEYTAPFMDHCDWEHREGIE</sequence>
<reference evidence="4 5" key="1">
    <citation type="submission" date="2018-08" db="EMBL/GenBank/DDBJ databases">
        <title>Bacillus chawlae sp. nov., Bacillus glennii sp. nov., and Bacillus saganii sp. nov. Isolated from the Vehicle Assembly Building at Kennedy Space Center where the Viking Spacecraft were Assembled.</title>
        <authorList>
            <person name="Seuylemezian A."/>
            <person name="Vaishampayan P."/>
        </authorList>
    </citation>
    <scope>NUCLEOTIDE SEQUENCE [LARGE SCALE GENOMIC DNA]</scope>
    <source>
        <strain evidence="4 5">V44-8</strain>
    </source>
</reference>
<dbReference type="RefSeq" id="WP_117321765.1">
    <property type="nucleotide sequence ID" value="NZ_QVTD01000003.1"/>
</dbReference>